<dbReference type="RefSeq" id="XP_006670056.1">
    <property type="nucleotide sequence ID" value="XM_006669993.1"/>
</dbReference>
<protein>
    <submittedName>
        <fullName evidence="2">Uncharacterized protein</fullName>
    </submittedName>
</protein>
<accession>G3JEY0</accession>
<evidence type="ECO:0000313" key="3">
    <source>
        <dbReference type="Proteomes" id="UP000001610"/>
    </source>
</evidence>
<dbReference type="EMBL" id="JH126401">
    <property type="protein sequence ID" value="EGX93473.1"/>
    <property type="molecule type" value="Genomic_DNA"/>
</dbReference>
<dbReference type="GeneID" id="18166868"/>
<evidence type="ECO:0000313" key="2">
    <source>
        <dbReference type="EMBL" id="EGX93473.1"/>
    </source>
</evidence>
<feature type="compositionally biased region" description="Polar residues" evidence="1">
    <location>
        <begin position="1"/>
        <end position="14"/>
    </location>
</feature>
<dbReference type="Proteomes" id="UP000001610">
    <property type="component" value="Unassembled WGS sequence"/>
</dbReference>
<evidence type="ECO:0000256" key="1">
    <source>
        <dbReference type="SAM" id="MobiDB-lite"/>
    </source>
</evidence>
<gene>
    <name evidence="2" type="ORF">CCM_04847</name>
</gene>
<sequence length="54" mass="6003">MSPFPQSSRTQFQKTPIPLGTFQGLSWTLKDKPLSALKNDTSFSPPPPPPRHDP</sequence>
<dbReference type="VEuPathDB" id="FungiDB:CCM_04847"/>
<dbReference type="HOGENOM" id="CLU_3050243_0_0_1"/>
<organism evidence="2 3">
    <name type="scientific">Cordyceps militaris (strain CM01)</name>
    <name type="common">Caterpillar fungus</name>
    <dbReference type="NCBI Taxonomy" id="983644"/>
    <lineage>
        <taxon>Eukaryota</taxon>
        <taxon>Fungi</taxon>
        <taxon>Dikarya</taxon>
        <taxon>Ascomycota</taxon>
        <taxon>Pezizomycotina</taxon>
        <taxon>Sordariomycetes</taxon>
        <taxon>Hypocreomycetidae</taxon>
        <taxon>Hypocreales</taxon>
        <taxon>Cordycipitaceae</taxon>
        <taxon>Cordyceps</taxon>
    </lineage>
</organism>
<dbReference type="AlphaFoldDB" id="G3JEY0"/>
<name>G3JEY0_CORMM</name>
<dbReference type="InParanoid" id="G3JEY0"/>
<feature type="region of interest" description="Disordered" evidence="1">
    <location>
        <begin position="1"/>
        <end position="23"/>
    </location>
</feature>
<proteinExistence type="predicted"/>
<keyword evidence="3" id="KW-1185">Reference proteome</keyword>
<dbReference type="KEGG" id="cmt:CCM_04847"/>
<reference evidence="2 3" key="1">
    <citation type="journal article" date="2011" name="Genome Biol.">
        <title>Genome sequence of the insect pathogenic fungus Cordyceps militaris, a valued traditional Chinese medicine.</title>
        <authorList>
            <person name="Zheng P."/>
            <person name="Xia Y."/>
            <person name="Xiao G."/>
            <person name="Xiong C."/>
            <person name="Hu X."/>
            <person name="Zhang S."/>
            <person name="Zheng H."/>
            <person name="Huang Y."/>
            <person name="Zhou Y."/>
            <person name="Wang S."/>
            <person name="Zhao G.P."/>
            <person name="Liu X."/>
            <person name="St Leger R.J."/>
            <person name="Wang C."/>
        </authorList>
    </citation>
    <scope>NUCLEOTIDE SEQUENCE [LARGE SCALE GENOMIC DNA]</scope>
    <source>
        <strain evidence="2 3">CM01</strain>
    </source>
</reference>